<evidence type="ECO:0000256" key="8">
    <source>
        <dbReference type="ARBA" id="ARBA00023004"/>
    </source>
</evidence>
<dbReference type="Gene3D" id="2.40.50.140">
    <property type="entry name" value="Nucleic acid-binding proteins"/>
    <property type="match status" value="1"/>
</dbReference>
<dbReference type="PANTHER" id="PTHR34128:SF2">
    <property type="entry name" value="CYTOCHROME C-TYPE BIOGENESIS PROTEIN CCME HOMOLOG, MITOCHONDRIAL"/>
    <property type="match status" value="1"/>
</dbReference>
<keyword evidence="4" id="KW-0479">Metal-binding</keyword>
<evidence type="ECO:0000256" key="9">
    <source>
        <dbReference type="ARBA" id="ARBA00023136"/>
    </source>
</evidence>
<dbReference type="Pfam" id="PF03100">
    <property type="entry name" value="CcmE"/>
    <property type="match status" value="1"/>
</dbReference>
<dbReference type="InterPro" id="IPR004329">
    <property type="entry name" value="CcmE"/>
</dbReference>
<organism evidence="10 11">
    <name type="scientific">Luedemannella flava</name>
    <dbReference type="NCBI Taxonomy" id="349316"/>
    <lineage>
        <taxon>Bacteria</taxon>
        <taxon>Bacillati</taxon>
        <taxon>Actinomycetota</taxon>
        <taxon>Actinomycetes</taxon>
        <taxon>Micromonosporales</taxon>
        <taxon>Micromonosporaceae</taxon>
        <taxon>Luedemannella</taxon>
    </lineage>
</organism>
<reference evidence="10 11" key="1">
    <citation type="journal article" date="2019" name="Int. J. Syst. Evol. Microbiol.">
        <title>The Global Catalogue of Microorganisms (GCM) 10K type strain sequencing project: providing services to taxonomists for standard genome sequencing and annotation.</title>
        <authorList>
            <consortium name="The Broad Institute Genomics Platform"/>
            <consortium name="The Broad Institute Genome Sequencing Center for Infectious Disease"/>
            <person name="Wu L."/>
            <person name="Ma J."/>
        </authorList>
    </citation>
    <scope>NUCLEOTIDE SEQUENCE [LARGE SCALE GENOMIC DNA]</scope>
    <source>
        <strain evidence="10 11">JCM 13250</strain>
    </source>
</reference>
<evidence type="ECO:0000256" key="5">
    <source>
        <dbReference type="ARBA" id="ARBA00022748"/>
    </source>
</evidence>
<dbReference type="EMBL" id="BAAALT010000059">
    <property type="protein sequence ID" value="GAA1801065.1"/>
    <property type="molecule type" value="Genomic_DNA"/>
</dbReference>
<evidence type="ECO:0000256" key="4">
    <source>
        <dbReference type="ARBA" id="ARBA00022723"/>
    </source>
</evidence>
<keyword evidence="11" id="KW-1185">Reference proteome</keyword>
<keyword evidence="7" id="KW-1133">Transmembrane helix</keyword>
<evidence type="ECO:0000313" key="11">
    <source>
        <dbReference type="Proteomes" id="UP001500218"/>
    </source>
</evidence>
<evidence type="ECO:0000256" key="2">
    <source>
        <dbReference type="ARBA" id="ARBA00022617"/>
    </source>
</evidence>
<dbReference type="InterPro" id="IPR012340">
    <property type="entry name" value="NA-bd_OB-fold"/>
</dbReference>
<keyword evidence="8" id="KW-0408">Iron</keyword>
<protein>
    <recommendedName>
        <fullName evidence="12">Cytochrome c maturation protein CcmE</fullName>
    </recommendedName>
</protein>
<evidence type="ECO:0000313" key="10">
    <source>
        <dbReference type="EMBL" id="GAA1801065.1"/>
    </source>
</evidence>
<dbReference type="InterPro" id="IPR036127">
    <property type="entry name" value="CcmE-like_sf"/>
</dbReference>
<evidence type="ECO:0000256" key="1">
    <source>
        <dbReference type="ARBA" id="ARBA00004370"/>
    </source>
</evidence>
<dbReference type="PANTHER" id="PTHR34128">
    <property type="entry name" value="CYTOCHROME C-TYPE BIOGENESIS PROTEIN CCME HOMOLOG, MITOCHONDRIAL"/>
    <property type="match status" value="1"/>
</dbReference>
<keyword evidence="6" id="KW-0735">Signal-anchor</keyword>
<dbReference type="RefSeq" id="WP_344129371.1">
    <property type="nucleotide sequence ID" value="NZ_BAAALT010000059.1"/>
</dbReference>
<evidence type="ECO:0000256" key="3">
    <source>
        <dbReference type="ARBA" id="ARBA00022692"/>
    </source>
</evidence>
<comment type="caution">
    <text evidence="10">The sequence shown here is derived from an EMBL/GenBank/DDBJ whole genome shotgun (WGS) entry which is preliminary data.</text>
</comment>
<comment type="subcellular location">
    <subcellularLocation>
        <location evidence="1">Membrane</location>
    </subcellularLocation>
</comment>
<dbReference type="Proteomes" id="UP001500218">
    <property type="component" value="Unassembled WGS sequence"/>
</dbReference>
<dbReference type="SUPFAM" id="SSF82093">
    <property type="entry name" value="Heme chaperone CcmE"/>
    <property type="match status" value="1"/>
</dbReference>
<keyword evidence="5" id="KW-0201">Cytochrome c-type biogenesis</keyword>
<accession>A0ABN2LWE9</accession>
<evidence type="ECO:0000256" key="6">
    <source>
        <dbReference type="ARBA" id="ARBA00022968"/>
    </source>
</evidence>
<proteinExistence type="predicted"/>
<name>A0ABN2LWE9_9ACTN</name>
<keyword evidence="2" id="KW-0349">Heme</keyword>
<keyword evidence="9" id="KW-0472">Membrane</keyword>
<evidence type="ECO:0000256" key="7">
    <source>
        <dbReference type="ARBA" id="ARBA00022989"/>
    </source>
</evidence>
<sequence>MTPRRARASLLLILVVAAALLVTAGFQQTLTFYRTPTEVVHGPSGRVRLGGQVVPGSLGTAGGLTLFRVTDGTTQLQVEQVADLPGTVREGRDVVVEGQYDAGRATFRSDTVMVRHGNEYRPAGSGAGSAR</sequence>
<gene>
    <name evidence="10" type="ORF">GCM10009682_23390</name>
</gene>
<keyword evidence="3" id="KW-0812">Transmembrane</keyword>
<evidence type="ECO:0008006" key="12">
    <source>
        <dbReference type="Google" id="ProtNLM"/>
    </source>
</evidence>